<gene>
    <name evidence="2" type="ORF">PJIAN_1629</name>
</gene>
<dbReference type="AlphaFoldDB" id="A0A170YSU4"/>
<dbReference type="EMBL" id="BDCR01000001">
    <property type="protein sequence ID" value="GAT62039.1"/>
    <property type="molecule type" value="Genomic_DNA"/>
</dbReference>
<comment type="caution">
    <text evidence="2">The sequence shown here is derived from an EMBL/GenBank/DDBJ whole genome shotgun (WGS) entry which is preliminary data.</text>
</comment>
<dbReference type="GO" id="GO:0032259">
    <property type="term" value="P:methylation"/>
    <property type="evidence" value="ECO:0007669"/>
    <property type="project" value="UniProtKB-KW"/>
</dbReference>
<keyword evidence="3" id="KW-1185">Reference proteome</keyword>
<dbReference type="CDD" id="cd02440">
    <property type="entry name" value="AdoMet_MTases"/>
    <property type="match status" value="1"/>
</dbReference>
<organism evidence="2 3">
    <name type="scientific">Paludibacter jiangxiensis</name>
    <dbReference type="NCBI Taxonomy" id="681398"/>
    <lineage>
        <taxon>Bacteria</taxon>
        <taxon>Pseudomonadati</taxon>
        <taxon>Bacteroidota</taxon>
        <taxon>Bacteroidia</taxon>
        <taxon>Bacteroidales</taxon>
        <taxon>Paludibacteraceae</taxon>
        <taxon>Paludibacter</taxon>
    </lineage>
</organism>
<keyword evidence="1 2" id="KW-0808">Transferase</keyword>
<dbReference type="Pfam" id="PF13489">
    <property type="entry name" value="Methyltransf_23"/>
    <property type="match status" value="1"/>
</dbReference>
<dbReference type="SUPFAM" id="SSF53335">
    <property type="entry name" value="S-adenosyl-L-methionine-dependent methyltransferases"/>
    <property type="match status" value="1"/>
</dbReference>
<dbReference type="Proteomes" id="UP000076586">
    <property type="component" value="Unassembled WGS sequence"/>
</dbReference>
<dbReference type="Gene3D" id="3.40.50.150">
    <property type="entry name" value="Vaccinia Virus protein VP39"/>
    <property type="match status" value="1"/>
</dbReference>
<reference evidence="3" key="1">
    <citation type="submission" date="2016-04" db="EMBL/GenBank/DDBJ databases">
        <title>Draft genome sequence of Paludibacter jiangxiensis strain NM7.</title>
        <authorList>
            <person name="Qiu Y."/>
            <person name="Matsuura N."/>
            <person name="Ohashi A."/>
            <person name="Tourlousse M.D."/>
            <person name="Sekiguchi Y."/>
        </authorList>
    </citation>
    <scope>NUCLEOTIDE SEQUENCE [LARGE SCALE GENOMIC DNA]</scope>
    <source>
        <strain evidence="3">NM7</strain>
    </source>
</reference>
<dbReference type="STRING" id="681398.PJIAN_1629"/>
<dbReference type="InterPro" id="IPR029063">
    <property type="entry name" value="SAM-dependent_MTases_sf"/>
</dbReference>
<reference evidence="3" key="2">
    <citation type="journal article" date="2017" name="Genome Announc.">
        <title>Draft genome sequence of Paludibacter jiangxiensis NM7(T), a propionate-producing fermentative bacterium.</title>
        <authorList>
            <person name="Qiu Y.-L."/>
            <person name="Tourlousse D.M."/>
            <person name="Matsuura N."/>
            <person name="Ohashi A."/>
            <person name="Sekiguchi Y."/>
        </authorList>
    </citation>
    <scope>NUCLEOTIDE SEQUENCE [LARGE SCALE GENOMIC DNA]</scope>
    <source>
        <strain evidence="3">NM7</strain>
    </source>
</reference>
<proteinExistence type="predicted"/>
<dbReference type="OrthoDB" id="9791837at2"/>
<evidence type="ECO:0000313" key="2">
    <source>
        <dbReference type="EMBL" id="GAT62039.1"/>
    </source>
</evidence>
<evidence type="ECO:0000313" key="3">
    <source>
        <dbReference type="Proteomes" id="UP000076586"/>
    </source>
</evidence>
<sequence>MTNFDLAAAGWDGNSIHWERSQAIANDIKTILPIDKNWRVLEYGAGTGILSFMLKDDVKEIVMMDSSEEMVRVMQQKVTDSGTTNLHPTVFNMEKDDFYGEKVDLVATQMVLHHVAKIEPLLEKFYALLNTGGYIAIADLYTEDGSFHGKGFDGHNGFDPQEMEKMLVAAGFKNPQYKTCFVMNKPVENGEIKAFPVFFLTAQK</sequence>
<dbReference type="PANTHER" id="PTHR43861:SF3">
    <property type="entry name" value="PUTATIVE (AFU_ORTHOLOGUE AFUA_2G14390)-RELATED"/>
    <property type="match status" value="1"/>
</dbReference>
<name>A0A170YSU4_9BACT</name>
<dbReference type="PANTHER" id="PTHR43861">
    <property type="entry name" value="TRANS-ACONITATE 2-METHYLTRANSFERASE-RELATED"/>
    <property type="match status" value="1"/>
</dbReference>
<accession>A0A170YSU4</accession>
<evidence type="ECO:0000256" key="1">
    <source>
        <dbReference type="ARBA" id="ARBA00022679"/>
    </source>
</evidence>
<dbReference type="RefSeq" id="WP_068701906.1">
    <property type="nucleotide sequence ID" value="NZ_BDCR01000001.1"/>
</dbReference>
<dbReference type="GO" id="GO:0008168">
    <property type="term" value="F:methyltransferase activity"/>
    <property type="evidence" value="ECO:0007669"/>
    <property type="project" value="UniProtKB-KW"/>
</dbReference>
<protein>
    <submittedName>
        <fullName evidence="2">Methyltransferase domain-containing protein</fullName>
    </submittedName>
</protein>
<keyword evidence="2" id="KW-0489">Methyltransferase</keyword>